<comment type="similarity">
    <text evidence="3">Belongs to the UbiH/COQ6 family.</text>
</comment>
<keyword evidence="10" id="KW-0830">Ubiquinone</keyword>
<dbReference type="InterPro" id="IPR010971">
    <property type="entry name" value="UbiH/COQ6"/>
</dbReference>
<keyword evidence="5" id="KW-0274">FAD</keyword>
<evidence type="ECO:0000256" key="5">
    <source>
        <dbReference type="ARBA" id="ARBA00022827"/>
    </source>
</evidence>
<dbReference type="GO" id="GO:0004497">
    <property type="term" value="F:monooxygenase activity"/>
    <property type="evidence" value="ECO:0007669"/>
    <property type="project" value="UniProtKB-KW"/>
</dbReference>
<dbReference type="InterPro" id="IPR051205">
    <property type="entry name" value="UbiH/COQ6_monooxygenase"/>
</dbReference>
<name>A0A217EDG3_9GAMM</name>
<dbReference type="NCBIfam" id="TIGR01988">
    <property type="entry name" value="Ubi-OHases"/>
    <property type="match status" value="1"/>
</dbReference>
<reference evidence="11" key="1">
    <citation type="submission" date="2017-06" db="EMBL/GenBank/DDBJ databases">
        <authorList>
            <person name="Varghese N."/>
            <person name="Submissions S."/>
        </authorList>
    </citation>
    <scope>NUCLEOTIDE SEQUENCE [LARGE SCALE GENOMIC DNA]</scope>
    <source>
        <strain evidence="11">ANC 5114</strain>
    </source>
</reference>
<dbReference type="RefSeq" id="WP_088822247.1">
    <property type="nucleotide sequence ID" value="NZ_FZLN01000001.1"/>
</dbReference>
<dbReference type="OrthoDB" id="9769565at2"/>
<comment type="subunit">
    <text evidence="8">Component of the Ubi complex metabolon, which regroups five ubiquinone biosynthesis proteins (UbiE, UbiF, UbiG, UbiH and UbiI) and two accessory factors (UbiK and the lipid-binding protein UbiJ).</text>
</comment>
<evidence type="ECO:0000256" key="8">
    <source>
        <dbReference type="ARBA" id="ARBA00065734"/>
    </source>
</evidence>
<dbReference type="GO" id="GO:0071949">
    <property type="term" value="F:FAD binding"/>
    <property type="evidence" value="ECO:0007669"/>
    <property type="project" value="InterPro"/>
</dbReference>
<comment type="pathway">
    <text evidence="2">Cofactor biosynthesis; ubiquinone biosynthesis.</text>
</comment>
<dbReference type="PRINTS" id="PR00420">
    <property type="entry name" value="RNGMNOXGNASE"/>
</dbReference>
<proteinExistence type="inferred from homology"/>
<dbReference type="GO" id="GO:0016705">
    <property type="term" value="F:oxidoreductase activity, acting on paired donors, with incorporation or reduction of molecular oxygen"/>
    <property type="evidence" value="ECO:0007669"/>
    <property type="project" value="InterPro"/>
</dbReference>
<dbReference type="Gene3D" id="3.50.50.60">
    <property type="entry name" value="FAD/NAD(P)-binding domain"/>
    <property type="match status" value="2"/>
</dbReference>
<dbReference type="SUPFAM" id="SSF51905">
    <property type="entry name" value="FAD/NAD(P)-binding domain"/>
    <property type="match status" value="1"/>
</dbReference>
<dbReference type="GO" id="GO:0110142">
    <property type="term" value="C:ubiquinone biosynthesis complex"/>
    <property type="evidence" value="ECO:0007669"/>
    <property type="project" value="UniProtKB-ARBA"/>
</dbReference>
<dbReference type="FunFam" id="3.50.50.60:FF:000021">
    <property type="entry name" value="Ubiquinone biosynthesis monooxygenase COQ6"/>
    <property type="match status" value="1"/>
</dbReference>
<dbReference type="EMBL" id="FZLN01000001">
    <property type="protein sequence ID" value="SNQ28240.1"/>
    <property type="molecule type" value="Genomic_DNA"/>
</dbReference>
<keyword evidence="6" id="KW-0560">Oxidoreductase</keyword>
<dbReference type="GO" id="GO:0006744">
    <property type="term" value="P:ubiquinone biosynthetic process"/>
    <property type="evidence" value="ECO:0007669"/>
    <property type="project" value="UniProtKB-UniPathway"/>
</dbReference>
<keyword evidence="11" id="KW-1185">Reference proteome</keyword>
<evidence type="ECO:0000256" key="3">
    <source>
        <dbReference type="ARBA" id="ARBA00005349"/>
    </source>
</evidence>
<dbReference type="Pfam" id="PF01494">
    <property type="entry name" value="FAD_binding_3"/>
    <property type="match status" value="1"/>
</dbReference>
<evidence type="ECO:0000256" key="7">
    <source>
        <dbReference type="ARBA" id="ARBA00023033"/>
    </source>
</evidence>
<dbReference type="InterPro" id="IPR036188">
    <property type="entry name" value="FAD/NAD-bd_sf"/>
</dbReference>
<comment type="cofactor">
    <cofactor evidence="1">
        <name>FAD</name>
        <dbReference type="ChEBI" id="CHEBI:57692"/>
    </cofactor>
</comment>
<evidence type="ECO:0000313" key="10">
    <source>
        <dbReference type="EMBL" id="SNQ28240.1"/>
    </source>
</evidence>
<sequence length="408" mass="45268">MSSYHDTVIVGGGLVGGLTALLLARSGIEAMVLDAARALDEESITANMDSRVLALNPATIHLLKLVQVWPLIQRYAPYTGMHVWNKNGAGDIEFGHTSQDRPPESEWLGAMVEPSILNLAIQQRMKAVLAFYHTDVSIVDILQVQNQWQINLKNGESIQTRLLIGADGAKSFVRQQANIDLKVLDYQQSAIGCAIHTELPNQYVARQIFLPTGPLAYLPIASETDGFWQSIVWTLPTSLCEQYMQYSDDEFAQQLTQSSLYMLGQVKAIRRRASFPLKACTAEHYVLPGLALVGDAAHVIHPLAGQGVNIGCLDAAVLCDTLVKSLSKTTEWGGIDVLKHYAQRRKMHNELMMHGMTAMEWLQSSSVSSVIWARSFGLKQVNQSNYLKKFFMKQASGLSILKQTIYNY</sequence>
<evidence type="ECO:0000256" key="4">
    <source>
        <dbReference type="ARBA" id="ARBA00022630"/>
    </source>
</evidence>
<dbReference type="PANTHER" id="PTHR43876:SF7">
    <property type="entry name" value="UBIQUINONE BIOSYNTHESIS MONOOXYGENASE COQ6, MITOCHONDRIAL"/>
    <property type="match status" value="1"/>
</dbReference>
<evidence type="ECO:0000313" key="11">
    <source>
        <dbReference type="Proteomes" id="UP000243463"/>
    </source>
</evidence>
<gene>
    <name evidence="10" type="ORF">SAMN05444584_0153</name>
</gene>
<evidence type="ECO:0000256" key="1">
    <source>
        <dbReference type="ARBA" id="ARBA00001974"/>
    </source>
</evidence>
<feature type="domain" description="FAD-binding" evidence="9">
    <location>
        <begin position="6"/>
        <end position="352"/>
    </location>
</feature>
<dbReference type="AlphaFoldDB" id="A0A217EDG3"/>
<dbReference type="InterPro" id="IPR018168">
    <property type="entry name" value="Ubi_Hdrlase_CS"/>
</dbReference>
<accession>A0A217EDG3</accession>
<dbReference type="PANTHER" id="PTHR43876">
    <property type="entry name" value="UBIQUINONE BIOSYNTHESIS MONOOXYGENASE COQ6, MITOCHONDRIAL"/>
    <property type="match status" value="1"/>
</dbReference>
<organism evidence="10 11">
    <name type="scientific">Acinetobacter apis</name>
    <dbReference type="NCBI Taxonomy" id="1229165"/>
    <lineage>
        <taxon>Bacteria</taxon>
        <taxon>Pseudomonadati</taxon>
        <taxon>Pseudomonadota</taxon>
        <taxon>Gammaproteobacteria</taxon>
        <taxon>Moraxellales</taxon>
        <taxon>Moraxellaceae</taxon>
        <taxon>Acinetobacter</taxon>
    </lineage>
</organism>
<dbReference type="Proteomes" id="UP000243463">
    <property type="component" value="Unassembled WGS sequence"/>
</dbReference>
<evidence type="ECO:0000256" key="2">
    <source>
        <dbReference type="ARBA" id="ARBA00004749"/>
    </source>
</evidence>
<dbReference type="UniPathway" id="UPA00232"/>
<protein>
    <submittedName>
        <fullName evidence="10">Ubiquinone biosynthesis hydroxylase, UbiH/UbiF/VisC/COQ6 family</fullName>
    </submittedName>
</protein>
<dbReference type="InterPro" id="IPR002938">
    <property type="entry name" value="FAD-bd"/>
</dbReference>
<evidence type="ECO:0000259" key="9">
    <source>
        <dbReference type="Pfam" id="PF01494"/>
    </source>
</evidence>
<keyword evidence="4" id="KW-0285">Flavoprotein</keyword>
<keyword evidence="7" id="KW-0503">Monooxygenase</keyword>
<evidence type="ECO:0000256" key="6">
    <source>
        <dbReference type="ARBA" id="ARBA00023002"/>
    </source>
</evidence>
<dbReference type="PROSITE" id="PS01304">
    <property type="entry name" value="UBIH"/>
    <property type="match status" value="1"/>
</dbReference>